<dbReference type="AlphaFoldDB" id="A0A084WDW5"/>
<feature type="region of interest" description="Disordered" evidence="1">
    <location>
        <begin position="223"/>
        <end position="269"/>
    </location>
</feature>
<gene>
    <name evidence="2" type="ORF">ZHAS_00016534</name>
</gene>
<sequence>MGRINKLETDVELDVVPGSQHHPSSNSPLSSSGLSSYAGQGYEHYGKEFFFGNKHRDMLCTESEDSYLRPPLWEDIASSIQNIDPENAIMLGSATMNGVPQVKMEAVDDPNNFLPNNGTSNGYTHNGGNLGVTAAHGHQRQMYHSKYAVPQSTTQSSTICPTPISRLMYVPPLTPPNSDPGSPGNTLQVLLQQLPQPGGSSNQPAQPNQLVANSSLHAALTPLGSVLPAPSGPASSPSTPTTSGRLAGPTGSRGSSSKRHSSAHSINSVLSSAGVVKHIVGRYNRRNNPELEKRRIHHCDFIGKSGRHIHAPTPESNSH</sequence>
<organism evidence="2">
    <name type="scientific">Anopheles sinensis</name>
    <name type="common">Mosquito</name>
    <dbReference type="NCBI Taxonomy" id="74873"/>
    <lineage>
        <taxon>Eukaryota</taxon>
        <taxon>Metazoa</taxon>
        <taxon>Ecdysozoa</taxon>
        <taxon>Arthropoda</taxon>
        <taxon>Hexapoda</taxon>
        <taxon>Insecta</taxon>
        <taxon>Pterygota</taxon>
        <taxon>Neoptera</taxon>
        <taxon>Endopterygota</taxon>
        <taxon>Diptera</taxon>
        <taxon>Nematocera</taxon>
        <taxon>Culicoidea</taxon>
        <taxon>Culicidae</taxon>
        <taxon>Anophelinae</taxon>
        <taxon>Anopheles</taxon>
    </lineage>
</organism>
<dbReference type="VEuPathDB" id="VectorBase:ASIC016534"/>
<dbReference type="EMBL" id="KE525340">
    <property type="protein sequence ID" value="KFB48409.1"/>
    <property type="molecule type" value="Genomic_DNA"/>
</dbReference>
<proteinExistence type="predicted"/>
<feature type="compositionally biased region" description="Low complexity" evidence="1">
    <location>
        <begin position="228"/>
        <end position="244"/>
    </location>
</feature>
<dbReference type="OrthoDB" id="4748970at2759"/>
<evidence type="ECO:0000313" key="3">
    <source>
        <dbReference type="EnsemblMetazoa" id="ASIC016534-PA"/>
    </source>
</evidence>
<name>A0A084WDW5_ANOSI</name>
<dbReference type="Proteomes" id="UP000030765">
    <property type="component" value="Unassembled WGS sequence"/>
</dbReference>
<dbReference type="STRING" id="74873.A0A084WDW5"/>
<dbReference type="EnsemblMetazoa" id="ASIC016534-RA">
    <property type="protein sequence ID" value="ASIC016534-PA"/>
    <property type="gene ID" value="ASIC016534"/>
</dbReference>
<feature type="region of interest" description="Disordered" evidence="1">
    <location>
        <begin position="1"/>
        <end position="36"/>
    </location>
</feature>
<protein>
    <submittedName>
        <fullName evidence="2">AGAP004995-PA-like protein</fullName>
    </submittedName>
</protein>
<accession>A0A084WDW5</accession>
<dbReference type="OMA" id="MLCTESE"/>
<reference evidence="3" key="2">
    <citation type="submission" date="2020-05" db="UniProtKB">
        <authorList>
            <consortium name="EnsemblMetazoa"/>
        </authorList>
    </citation>
    <scope>IDENTIFICATION</scope>
</reference>
<reference evidence="2 4" key="1">
    <citation type="journal article" date="2014" name="BMC Genomics">
        <title>Genome sequence of Anopheles sinensis provides insight into genetics basis of mosquito competence for malaria parasites.</title>
        <authorList>
            <person name="Zhou D."/>
            <person name="Zhang D."/>
            <person name="Ding G."/>
            <person name="Shi L."/>
            <person name="Hou Q."/>
            <person name="Ye Y."/>
            <person name="Xu Y."/>
            <person name="Zhou H."/>
            <person name="Xiong C."/>
            <person name="Li S."/>
            <person name="Yu J."/>
            <person name="Hong S."/>
            <person name="Yu X."/>
            <person name="Zou P."/>
            <person name="Chen C."/>
            <person name="Chang X."/>
            <person name="Wang W."/>
            <person name="Lv Y."/>
            <person name="Sun Y."/>
            <person name="Ma L."/>
            <person name="Shen B."/>
            <person name="Zhu C."/>
        </authorList>
    </citation>
    <scope>NUCLEOTIDE SEQUENCE [LARGE SCALE GENOMIC DNA]</scope>
</reference>
<dbReference type="EMBL" id="ATLV01023078">
    <property type="status" value="NOT_ANNOTATED_CDS"/>
    <property type="molecule type" value="Genomic_DNA"/>
</dbReference>
<evidence type="ECO:0000256" key="1">
    <source>
        <dbReference type="SAM" id="MobiDB-lite"/>
    </source>
</evidence>
<feature type="compositionally biased region" description="Low complexity" evidence="1">
    <location>
        <begin position="19"/>
        <end position="36"/>
    </location>
</feature>
<evidence type="ECO:0000313" key="4">
    <source>
        <dbReference type="Proteomes" id="UP000030765"/>
    </source>
</evidence>
<dbReference type="EMBL" id="ATLV01023077">
    <property type="status" value="NOT_ANNOTATED_CDS"/>
    <property type="molecule type" value="Genomic_DNA"/>
</dbReference>
<keyword evidence="4" id="KW-1185">Reference proteome</keyword>
<evidence type="ECO:0000313" key="2">
    <source>
        <dbReference type="EMBL" id="KFB48409.1"/>
    </source>
</evidence>